<accession>A0ABP1WGQ6</accession>
<dbReference type="EMBL" id="HF545616">
    <property type="protein sequence ID" value="CCO04993.1"/>
    <property type="molecule type" value="Genomic_DNA"/>
</dbReference>
<feature type="region of interest" description="Disordered" evidence="1">
    <location>
        <begin position="76"/>
        <end position="98"/>
    </location>
</feature>
<evidence type="ECO:0000256" key="1">
    <source>
        <dbReference type="SAM" id="MobiDB-lite"/>
    </source>
</evidence>
<keyword evidence="3" id="KW-1185">Reference proteome</keyword>
<sequence length="98" mass="11619">MPKNREVLMDEEKRSNQNYEIIESCTIGSTELVIGHNPNAPNPYVCWYCKGGSNYFWGYYTNELDDARQKLNERYQSECRMPYNQPAQKQKNGDDRER</sequence>
<organism evidence="2 3">
    <name type="scientific">Ruminococcus bicirculans</name>
    <name type="common">ex Wegman et al. 2014</name>
    <dbReference type="NCBI Taxonomy" id="1160721"/>
    <lineage>
        <taxon>Bacteria</taxon>
        <taxon>Bacillati</taxon>
        <taxon>Bacillota</taxon>
        <taxon>Clostridia</taxon>
        <taxon>Eubacteriales</taxon>
        <taxon>Oscillospiraceae</taxon>
        <taxon>Ruminococcus</taxon>
    </lineage>
</organism>
<dbReference type="Proteomes" id="UP000027600">
    <property type="component" value="Chromosome I"/>
</dbReference>
<proteinExistence type="predicted"/>
<name>A0ABP1WGQ6_9FIRM</name>
<gene>
    <name evidence="2" type="ORF">RBI_I01281</name>
</gene>
<evidence type="ECO:0000313" key="2">
    <source>
        <dbReference type="EMBL" id="CCO04993.1"/>
    </source>
</evidence>
<reference evidence="2 3" key="1">
    <citation type="journal article" date="2014" name="Int. J. Syst. Evol. Microbiol.">
        <title>Complete genome of a new Firmicutes species belonging to the dominant human colonic microbiota ('Ruminococcus bicirculans') reveals two chromosomes and a selective capacity to utilize plant glucans.</title>
        <authorList>
            <consortium name="NISC Comparative Sequencing Program"/>
            <person name="Wegmann U."/>
            <person name="Louis P."/>
            <person name="Goesmann A."/>
            <person name="Henrissat B."/>
            <person name="Duncan S.H."/>
            <person name="Flint H.J."/>
        </authorList>
    </citation>
    <scope>NUCLEOTIDE SEQUENCE [LARGE SCALE GENOMIC DNA]</scope>
    <source>
        <strain evidence="2 3">80/3</strain>
    </source>
</reference>
<protein>
    <submittedName>
        <fullName evidence="2">Uncharacterized protein</fullName>
    </submittedName>
</protein>
<evidence type="ECO:0000313" key="3">
    <source>
        <dbReference type="Proteomes" id="UP000027600"/>
    </source>
</evidence>